<feature type="compositionally biased region" description="Low complexity" evidence="1">
    <location>
        <begin position="201"/>
        <end position="217"/>
    </location>
</feature>
<dbReference type="EMBL" id="MK500502">
    <property type="protein sequence ID" value="QBK90900.1"/>
    <property type="molecule type" value="Genomic_DNA"/>
</dbReference>
<accession>A0A481Z736</accession>
<proteinExistence type="predicted"/>
<gene>
    <name evidence="2" type="ORF">LCPAC201_02010</name>
</gene>
<evidence type="ECO:0000313" key="2">
    <source>
        <dbReference type="EMBL" id="QBK90900.1"/>
    </source>
</evidence>
<feature type="region of interest" description="Disordered" evidence="1">
    <location>
        <begin position="201"/>
        <end position="222"/>
    </location>
</feature>
<sequence>MICNSSSLCKEGSCQLNPRVYRWVENSENGRQDGWEKVTDPPVDEYISFFSNHLISSYYSRRRGSTEFWLLGKSGNLYHYNPATGRWNIAISASMDSFWVVDQESLTIDRVTALSVANFGKAKGKVVVALKIVNKSYSIFAEVLPDSSSITGYTLVSRTTYPDKNSNGKIFYLDSSNNELVPIRAIRISLHGDNRLSILGSGSPSESRGLSGSGRSSQTQIFTPISSDSNSIYRVEVTMVTENDLLDSYTSDRTKPQPSTESSNVLYTETDLRGNQIRVTYNGQQMLAPDLPVDPPPGASEWSISSISLWSNNPPTNITKPTFPILIQNRDQSATSNLPKAWLYNVIDSSTGFPLQLQGHYPEGALVATSDGEIFLYTPTRCS</sequence>
<name>A0A481Z736_9VIRU</name>
<evidence type="ECO:0000256" key="1">
    <source>
        <dbReference type="SAM" id="MobiDB-lite"/>
    </source>
</evidence>
<protein>
    <submittedName>
        <fullName evidence="2">Uncharacterized protein</fullName>
    </submittedName>
</protein>
<organism evidence="2">
    <name type="scientific">Pithovirus LCPAC201</name>
    <dbReference type="NCBI Taxonomy" id="2506591"/>
    <lineage>
        <taxon>Viruses</taxon>
        <taxon>Pithoviruses</taxon>
    </lineage>
</organism>
<reference evidence="2" key="1">
    <citation type="journal article" date="2019" name="MBio">
        <title>Virus Genomes from Deep Sea Sediments Expand the Ocean Megavirome and Support Independent Origins of Viral Gigantism.</title>
        <authorList>
            <person name="Backstrom D."/>
            <person name="Yutin N."/>
            <person name="Jorgensen S.L."/>
            <person name="Dharamshi J."/>
            <person name="Homa F."/>
            <person name="Zaremba-Niedwiedzka K."/>
            <person name="Spang A."/>
            <person name="Wolf Y.I."/>
            <person name="Koonin E.V."/>
            <person name="Ettema T.J."/>
        </authorList>
    </citation>
    <scope>NUCLEOTIDE SEQUENCE</scope>
</reference>